<reference evidence="3" key="1">
    <citation type="journal article" date="2019" name="Int. J. Syst. Evol. Microbiol.">
        <title>The Global Catalogue of Microorganisms (GCM) 10K type strain sequencing project: providing services to taxonomists for standard genome sequencing and annotation.</title>
        <authorList>
            <consortium name="The Broad Institute Genomics Platform"/>
            <consortium name="The Broad Institute Genome Sequencing Center for Infectious Disease"/>
            <person name="Wu L."/>
            <person name="Ma J."/>
        </authorList>
    </citation>
    <scope>NUCLEOTIDE SEQUENCE [LARGE SCALE GENOMIC DNA]</scope>
    <source>
        <strain evidence="3">CGMCC 4.7289</strain>
    </source>
</reference>
<proteinExistence type="predicted"/>
<dbReference type="EMBL" id="JBHSAY010000009">
    <property type="protein sequence ID" value="MFC4132193.1"/>
    <property type="molecule type" value="Genomic_DNA"/>
</dbReference>
<evidence type="ECO:0000313" key="2">
    <source>
        <dbReference type="EMBL" id="MFC4132193.1"/>
    </source>
</evidence>
<name>A0ABV8LNS9_9ACTN</name>
<protein>
    <submittedName>
        <fullName evidence="2">Gas vesicle protein GvpG</fullName>
    </submittedName>
</protein>
<accession>A0ABV8LNS9</accession>
<dbReference type="RefSeq" id="WP_253753704.1">
    <property type="nucleotide sequence ID" value="NZ_JAMZDZ010000001.1"/>
</dbReference>
<evidence type="ECO:0000256" key="1">
    <source>
        <dbReference type="SAM" id="MobiDB-lite"/>
    </source>
</evidence>
<feature type="compositionally biased region" description="Basic and acidic residues" evidence="1">
    <location>
        <begin position="48"/>
        <end position="68"/>
    </location>
</feature>
<dbReference type="InterPro" id="IPR007804">
    <property type="entry name" value="GvpG"/>
</dbReference>
<gene>
    <name evidence="2" type="ORF">ACFOZ4_16405</name>
</gene>
<keyword evidence="3" id="KW-1185">Reference proteome</keyword>
<sequence>MDLFAALATLPLAPLRGLLAVAKAIQSEADRQLYDPGAARGQLEQLESAERSGDLSAEERERAEREIVGRLVATPPGKAQTKNGEEGQG</sequence>
<comment type="caution">
    <text evidence="2">The sequence shown here is derived from an EMBL/GenBank/DDBJ whole genome shotgun (WGS) entry which is preliminary data.</text>
</comment>
<dbReference type="Proteomes" id="UP001595816">
    <property type="component" value="Unassembled WGS sequence"/>
</dbReference>
<evidence type="ECO:0000313" key="3">
    <source>
        <dbReference type="Proteomes" id="UP001595816"/>
    </source>
</evidence>
<feature type="region of interest" description="Disordered" evidence="1">
    <location>
        <begin position="46"/>
        <end position="89"/>
    </location>
</feature>
<organism evidence="2 3">
    <name type="scientific">Hamadaea flava</name>
    <dbReference type="NCBI Taxonomy" id="1742688"/>
    <lineage>
        <taxon>Bacteria</taxon>
        <taxon>Bacillati</taxon>
        <taxon>Actinomycetota</taxon>
        <taxon>Actinomycetes</taxon>
        <taxon>Micromonosporales</taxon>
        <taxon>Micromonosporaceae</taxon>
        <taxon>Hamadaea</taxon>
    </lineage>
</organism>
<dbReference type="Pfam" id="PF05120">
    <property type="entry name" value="GvpG"/>
    <property type="match status" value="1"/>
</dbReference>